<keyword evidence="9" id="KW-0804">Transcription</keyword>
<feature type="compositionally biased region" description="Polar residues" evidence="12">
    <location>
        <begin position="258"/>
        <end position="298"/>
    </location>
</feature>
<evidence type="ECO:0000256" key="8">
    <source>
        <dbReference type="ARBA" id="ARBA00023125"/>
    </source>
</evidence>
<dbReference type="GO" id="GO:0000978">
    <property type="term" value="F:RNA polymerase II cis-regulatory region sequence-specific DNA binding"/>
    <property type="evidence" value="ECO:0007669"/>
    <property type="project" value="TreeGrafter"/>
</dbReference>
<dbReference type="FunFam" id="3.30.160.60:FF:000446">
    <property type="entry name" value="Zinc finger protein"/>
    <property type="match status" value="1"/>
</dbReference>
<evidence type="ECO:0000256" key="7">
    <source>
        <dbReference type="ARBA" id="ARBA00023015"/>
    </source>
</evidence>
<dbReference type="Proteomes" id="UP000694402">
    <property type="component" value="Unassembled WGS sequence"/>
</dbReference>
<proteinExistence type="inferred from homology"/>
<dbReference type="FunFam" id="3.30.160.60:FF:000072">
    <property type="entry name" value="zinc finger protein 143 isoform X1"/>
    <property type="match status" value="1"/>
</dbReference>
<dbReference type="CDD" id="cd11657">
    <property type="entry name" value="TIN2_N"/>
    <property type="match status" value="1"/>
</dbReference>
<evidence type="ECO:0000313" key="14">
    <source>
        <dbReference type="Ensembl" id="ENSOTSP00005066781.2"/>
    </source>
</evidence>
<keyword evidence="7" id="KW-0805">Transcription regulation</keyword>
<feature type="region of interest" description="Disordered" evidence="12">
    <location>
        <begin position="234"/>
        <end position="382"/>
    </location>
</feature>
<dbReference type="InterPro" id="IPR029400">
    <property type="entry name" value="TINF2_N"/>
</dbReference>
<dbReference type="FunFam" id="3.30.160.60:FF:000185">
    <property type="entry name" value="zinc finger protein 319"/>
    <property type="match status" value="1"/>
</dbReference>
<reference evidence="14" key="2">
    <citation type="submission" date="2025-09" db="UniProtKB">
        <authorList>
            <consortium name="Ensembl"/>
        </authorList>
    </citation>
    <scope>IDENTIFICATION</scope>
</reference>
<keyword evidence="3" id="KW-0479">Metal-binding</keyword>
<evidence type="ECO:0000256" key="1">
    <source>
        <dbReference type="ARBA" id="ARBA00004123"/>
    </source>
</evidence>
<keyword evidence="10" id="KW-0539">Nucleus</keyword>
<dbReference type="PANTHER" id="PTHR23226:SF416">
    <property type="entry name" value="FI01424P"/>
    <property type="match status" value="1"/>
</dbReference>
<dbReference type="SMART" id="SM00355">
    <property type="entry name" value="ZnF_C2H2"/>
    <property type="match status" value="12"/>
</dbReference>
<accession>A0A8C8HU77</accession>
<keyword evidence="6" id="KW-0862">Zinc</keyword>
<evidence type="ECO:0000256" key="4">
    <source>
        <dbReference type="ARBA" id="ARBA00022737"/>
    </source>
</evidence>
<comment type="subcellular location">
    <subcellularLocation>
        <location evidence="1">Nucleus</location>
    </subcellularLocation>
</comment>
<feature type="domain" description="C2H2-type" evidence="13">
    <location>
        <begin position="665"/>
        <end position="692"/>
    </location>
</feature>
<feature type="domain" description="C2H2-type" evidence="13">
    <location>
        <begin position="531"/>
        <end position="561"/>
    </location>
</feature>
<dbReference type="Pfam" id="PF13894">
    <property type="entry name" value="zf-C2H2_4"/>
    <property type="match status" value="1"/>
</dbReference>
<dbReference type="FunFam" id="3.30.160.60:FF:000384">
    <property type="entry name" value="Zinc finger protein 550"/>
    <property type="match status" value="1"/>
</dbReference>
<dbReference type="Pfam" id="PF00096">
    <property type="entry name" value="zf-C2H2"/>
    <property type="match status" value="7"/>
</dbReference>
<evidence type="ECO:0000256" key="3">
    <source>
        <dbReference type="ARBA" id="ARBA00022723"/>
    </source>
</evidence>
<evidence type="ECO:0000256" key="12">
    <source>
        <dbReference type="SAM" id="MobiDB-lite"/>
    </source>
</evidence>
<dbReference type="Gene3D" id="3.30.160.60">
    <property type="entry name" value="Classic Zinc Finger"/>
    <property type="match status" value="10"/>
</dbReference>
<evidence type="ECO:0000256" key="5">
    <source>
        <dbReference type="ARBA" id="ARBA00022771"/>
    </source>
</evidence>
<gene>
    <name evidence="14" type="primary">LOC112260946</name>
</gene>
<keyword evidence="4" id="KW-0677">Repeat</keyword>
<name>A0A8C8HU77_ONCTS</name>
<reference evidence="14" key="1">
    <citation type="submission" date="2025-08" db="UniProtKB">
        <authorList>
            <consortium name="Ensembl"/>
        </authorList>
    </citation>
    <scope>IDENTIFICATION</scope>
</reference>
<dbReference type="FunFam" id="3.30.160.60:FF:000450">
    <property type="entry name" value="PR domain zinc finger protein 14"/>
    <property type="match status" value="1"/>
</dbReference>
<evidence type="ECO:0000256" key="9">
    <source>
        <dbReference type="ARBA" id="ARBA00023163"/>
    </source>
</evidence>
<dbReference type="PROSITE" id="PS50157">
    <property type="entry name" value="ZINC_FINGER_C2H2_2"/>
    <property type="match status" value="10"/>
</dbReference>
<evidence type="ECO:0000256" key="11">
    <source>
        <dbReference type="PROSITE-ProRule" id="PRU00042"/>
    </source>
</evidence>
<dbReference type="Ensembl" id="ENSOTST00005072520.2">
    <property type="protein sequence ID" value="ENSOTSP00005066781.2"/>
    <property type="gene ID" value="ENSOTSG00005031839.2"/>
</dbReference>
<dbReference type="AlphaFoldDB" id="A0A8C8HU77"/>
<keyword evidence="8" id="KW-0238">DNA-binding</keyword>
<protein>
    <recommendedName>
        <fullName evidence="13">C2H2-type domain-containing protein</fullName>
    </recommendedName>
</protein>
<sequence>MEPPFPLLSLGVLVPPLRMMSALMWQVVRLGNISQYGKLEEFVSMVTEAVPDLLSNRQRWLLTLALRGRVSLQLLGSGHPDDLKAVQTHLDRITASGLKQSNDAAIEFAESNFLKLIQSLVEDPDRREHFFKVVFPVEYGPSFDSALQTLVCHLLSRLEELLPIPDFKQTALLISGAPSVLEDFMCSVSHAEDLKSLLQNPQCHGKLKLPKSTPSQIEDHLLCSLSLPPSLRLGNASHHSASESKAFPDCENPPLQVRDNQGTMTDNLSGQWAESKTSIDQNVIGTDSVENQGGSQRTDNQKDVKEKDVERQSAGRKAVDTEHQYCLSTNTAPQTSDQDTAPLASQQAASASTSLSAQDTTSTSTSSTLSSSSGVSPEQPRQRVAHRCPQCGRCFIYRYKMLEHQRLHTGENPYKCSQCGKTFRRSSEMSTHRRTQCSNAAYVCIKCGSSFGSVRERVSHRCCGSKAAAAPKFECPQCGKNFKWHNSLKKHLVTHTRKKGFNCRYCGEGPFPGIAELRTHQKVHDGEEKPYKCEQCGKGFSSQVFYCIHLPGILLYSSPRYSSPRYSIVFISQVFISQVFISQVFISQVFISQGWLHGHEQRHSQERSKICPSCGKAFRCKGDLKLHMRTHTGERPYQCTYCTKRFSVNGNLTIHIRTHTGEKPFLCSDCGKAFCSAGELQIHRRTHTGERPYKCTVCEKGFTMASQVTLHMRVHTGERPYVCHECGKAFRRGAELKTHILNHSGVRPYPCRLCSKTYTCLSHLKRHLKTHGDQSVDMSSELSVSAV</sequence>
<evidence type="ECO:0000313" key="15">
    <source>
        <dbReference type="Proteomes" id="UP000694402"/>
    </source>
</evidence>
<evidence type="ECO:0000256" key="6">
    <source>
        <dbReference type="ARBA" id="ARBA00022833"/>
    </source>
</evidence>
<dbReference type="InterPro" id="IPR036236">
    <property type="entry name" value="Znf_C2H2_sf"/>
</dbReference>
<feature type="domain" description="C2H2-type" evidence="13">
    <location>
        <begin position="609"/>
        <end position="636"/>
    </location>
</feature>
<feature type="domain" description="C2H2-type" evidence="13">
    <location>
        <begin position="386"/>
        <end position="413"/>
    </location>
</feature>
<feature type="domain" description="C2H2-type" evidence="13">
    <location>
        <begin position="693"/>
        <end position="720"/>
    </location>
</feature>
<comment type="similarity">
    <text evidence="2">Belongs to the krueppel C2H2-type zinc-finger protein family.</text>
</comment>
<feature type="domain" description="C2H2-type" evidence="13">
    <location>
        <begin position="414"/>
        <end position="441"/>
    </location>
</feature>
<organism evidence="14 15">
    <name type="scientific">Oncorhynchus tshawytscha</name>
    <name type="common">Chinook salmon</name>
    <name type="synonym">Salmo tshawytscha</name>
    <dbReference type="NCBI Taxonomy" id="74940"/>
    <lineage>
        <taxon>Eukaryota</taxon>
        <taxon>Metazoa</taxon>
        <taxon>Chordata</taxon>
        <taxon>Craniata</taxon>
        <taxon>Vertebrata</taxon>
        <taxon>Euteleostomi</taxon>
        <taxon>Actinopterygii</taxon>
        <taxon>Neopterygii</taxon>
        <taxon>Teleostei</taxon>
        <taxon>Protacanthopterygii</taxon>
        <taxon>Salmoniformes</taxon>
        <taxon>Salmonidae</taxon>
        <taxon>Salmoninae</taxon>
        <taxon>Oncorhynchus</taxon>
    </lineage>
</organism>
<dbReference type="FunFam" id="3.30.160.60:FF:002343">
    <property type="entry name" value="Zinc finger protein 33A"/>
    <property type="match status" value="2"/>
</dbReference>
<dbReference type="Pfam" id="PF14973">
    <property type="entry name" value="TINF2_N"/>
    <property type="match status" value="1"/>
</dbReference>
<dbReference type="GeneTree" id="ENSGT00940000156207"/>
<evidence type="ECO:0000256" key="10">
    <source>
        <dbReference type="ARBA" id="ARBA00023242"/>
    </source>
</evidence>
<evidence type="ECO:0000259" key="13">
    <source>
        <dbReference type="PROSITE" id="PS50157"/>
    </source>
</evidence>
<dbReference type="PROSITE" id="PS00028">
    <property type="entry name" value="ZINC_FINGER_C2H2_1"/>
    <property type="match status" value="8"/>
</dbReference>
<keyword evidence="15" id="KW-1185">Reference proteome</keyword>
<dbReference type="PANTHER" id="PTHR23226">
    <property type="entry name" value="ZINC FINGER AND SCAN DOMAIN-CONTAINING"/>
    <property type="match status" value="1"/>
</dbReference>
<dbReference type="GO" id="GO:0000981">
    <property type="term" value="F:DNA-binding transcription factor activity, RNA polymerase II-specific"/>
    <property type="evidence" value="ECO:0007669"/>
    <property type="project" value="TreeGrafter"/>
</dbReference>
<feature type="domain" description="C2H2-type" evidence="13">
    <location>
        <begin position="749"/>
        <end position="776"/>
    </location>
</feature>
<feature type="compositionally biased region" description="Low complexity" evidence="12">
    <location>
        <begin position="340"/>
        <end position="373"/>
    </location>
</feature>
<feature type="compositionally biased region" description="Polar residues" evidence="12">
    <location>
        <begin position="326"/>
        <end position="339"/>
    </location>
</feature>
<keyword evidence="5 11" id="KW-0863">Zinc-finger</keyword>
<feature type="compositionally biased region" description="Basic and acidic residues" evidence="12">
    <location>
        <begin position="299"/>
        <end position="323"/>
    </location>
</feature>
<dbReference type="GO" id="GO:0008270">
    <property type="term" value="F:zinc ion binding"/>
    <property type="evidence" value="ECO:0007669"/>
    <property type="project" value="UniProtKB-KW"/>
</dbReference>
<dbReference type="FunFam" id="3.30.160.60:FF:000110">
    <property type="entry name" value="Zinc finger protein-like"/>
    <property type="match status" value="1"/>
</dbReference>
<feature type="domain" description="C2H2-type" evidence="13">
    <location>
        <begin position="721"/>
        <end position="748"/>
    </location>
</feature>
<dbReference type="SUPFAM" id="SSF57667">
    <property type="entry name" value="beta-beta-alpha zinc fingers"/>
    <property type="match status" value="7"/>
</dbReference>
<dbReference type="GO" id="GO:0005634">
    <property type="term" value="C:nucleus"/>
    <property type="evidence" value="ECO:0007669"/>
    <property type="project" value="UniProtKB-SubCell"/>
</dbReference>
<evidence type="ECO:0000256" key="2">
    <source>
        <dbReference type="ARBA" id="ARBA00006991"/>
    </source>
</evidence>
<dbReference type="InterPro" id="IPR013087">
    <property type="entry name" value="Znf_C2H2_type"/>
</dbReference>
<feature type="domain" description="C2H2-type" evidence="13">
    <location>
        <begin position="473"/>
        <end position="500"/>
    </location>
</feature>
<feature type="domain" description="C2H2-type" evidence="13">
    <location>
        <begin position="637"/>
        <end position="664"/>
    </location>
</feature>